<keyword evidence="2" id="KW-0472">Membrane</keyword>
<feature type="coiled-coil region" evidence="1">
    <location>
        <begin position="65"/>
        <end position="92"/>
    </location>
</feature>
<evidence type="ECO:0000256" key="2">
    <source>
        <dbReference type="SAM" id="Phobius"/>
    </source>
</evidence>
<organism evidence="3 4">
    <name type="scientific">Bacteroides fragilis str. 3783N1-6</name>
    <dbReference type="NCBI Taxonomy" id="1339310"/>
    <lineage>
        <taxon>Bacteria</taxon>
        <taxon>Pseudomonadati</taxon>
        <taxon>Bacteroidota</taxon>
        <taxon>Bacteroidia</taxon>
        <taxon>Bacteroidales</taxon>
        <taxon>Bacteroidaceae</taxon>
        <taxon>Bacteroides</taxon>
    </lineage>
</organism>
<feature type="transmembrane region" description="Helical" evidence="2">
    <location>
        <begin position="12"/>
        <end position="32"/>
    </location>
</feature>
<evidence type="ECO:0000313" key="4">
    <source>
        <dbReference type="Proteomes" id="UP000021175"/>
    </source>
</evidence>
<dbReference type="EMBL" id="JGEU01000034">
    <property type="protein sequence ID" value="EYB09935.1"/>
    <property type="molecule type" value="Genomic_DNA"/>
</dbReference>
<dbReference type="AlphaFoldDB" id="A0AB73ALG9"/>
<reference evidence="3 4" key="1">
    <citation type="submission" date="2014-02" db="EMBL/GenBank/DDBJ databases">
        <authorList>
            <person name="Sears C."/>
            <person name="Carroll K."/>
            <person name="Sack B.R."/>
            <person name="Qadri F."/>
            <person name="Myers L.L."/>
            <person name="Chung G.-T."/>
            <person name="Escheverria P."/>
            <person name="Fraser C.M."/>
            <person name="Sadzewicz L."/>
            <person name="Shefchek K.A."/>
            <person name="Tallon L."/>
            <person name="Das S.P."/>
            <person name="Daugherty S."/>
            <person name="Mongodin E.F."/>
        </authorList>
    </citation>
    <scope>NUCLEOTIDE SEQUENCE [LARGE SCALE GENOMIC DNA]</scope>
    <source>
        <strain evidence="3 4">3783N1-6</strain>
    </source>
</reference>
<sequence length="136" mass="16129">MGQNSPKDITCLTVFFCIMIVLLPLIGVLQQWHLSCFQNRQKEKEYQAKQETDEKMKTWLLAREAIIKDKEKEELTNKVNGLQQKCDSLIENQENELKKFYLSILSIIGTKDDLKSIEENFKKMKDFFEEYKKITK</sequence>
<keyword evidence="1" id="KW-0175">Coiled coil</keyword>
<keyword evidence="2" id="KW-1133">Transmembrane helix</keyword>
<proteinExistence type="predicted"/>
<gene>
    <name evidence="3" type="ORF">M119_2266</name>
</gene>
<comment type="caution">
    <text evidence="3">The sequence shown here is derived from an EMBL/GenBank/DDBJ whole genome shotgun (WGS) entry which is preliminary data.</text>
</comment>
<evidence type="ECO:0000256" key="1">
    <source>
        <dbReference type="SAM" id="Coils"/>
    </source>
</evidence>
<accession>A0AB73ALG9</accession>
<keyword evidence="2" id="KW-0812">Transmembrane</keyword>
<name>A0AB73ALG9_BACFG</name>
<evidence type="ECO:0000313" key="3">
    <source>
        <dbReference type="EMBL" id="EYB09935.1"/>
    </source>
</evidence>
<dbReference type="Proteomes" id="UP000021175">
    <property type="component" value="Unassembled WGS sequence"/>
</dbReference>
<protein>
    <submittedName>
        <fullName evidence="3">Uncharacterized protein</fullName>
    </submittedName>
</protein>